<dbReference type="GO" id="GO:0004803">
    <property type="term" value="F:transposase activity"/>
    <property type="evidence" value="ECO:0007669"/>
    <property type="project" value="InterPro"/>
</dbReference>
<dbReference type="Proteomes" id="UP000278334">
    <property type="component" value="Chromosome"/>
</dbReference>
<organism evidence="8 9">
    <name type="scientific">Bathymodiolus thermophilus thioautotrophic gill symbiont</name>
    <dbReference type="NCBI Taxonomy" id="2360"/>
    <lineage>
        <taxon>Bacteria</taxon>
        <taxon>Pseudomonadati</taxon>
        <taxon>Pseudomonadota</taxon>
        <taxon>Gammaproteobacteria</taxon>
        <taxon>sulfur-oxidizing symbionts</taxon>
    </lineage>
</organism>
<dbReference type="NCBIfam" id="NF033581">
    <property type="entry name" value="transpos_IS5_4"/>
    <property type="match status" value="1"/>
</dbReference>
<dbReference type="KEGG" id="bthg:MS2017_1900"/>
<evidence type="ECO:0000256" key="4">
    <source>
        <dbReference type="ARBA" id="ARBA00023125"/>
    </source>
</evidence>
<dbReference type="Pfam" id="PF01609">
    <property type="entry name" value="DDE_Tnp_1"/>
    <property type="match status" value="1"/>
</dbReference>
<dbReference type="InterPro" id="IPR002559">
    <property type="entry name" value="Transposase_11"/>
</dbReference>
<evidence type="ECO:0000259" key="6">
    <source>
        <dbReference type="Pfam" id="PF01609"/>
    </source>
</evidence>
<comment type="similarity">
    <text evidence="2">Belongs to the transposase 11 family.</text>
</comment>
<gene>
    <name evidence="8" type="ORF">MS2017_1900</name>
</gene>
<comment type="function">
    <text evidence="1">Involved in the transposition of the insertion sequence IS5.</text>
</comment>
<dbReference type="PANTHER" id="PTHR35604:SF2">
    <property type="entry name" value="TRANSPOSASE INSH FOR INSERTION SEQUENCE ELEMENT IS5A-RELATED"/>
    <property type="match status" value="1"/>
</dbReference>
<dbReference type="InterPro" id="IPR047959">
    <property type="entry name" value="Transpos_IS5"/>
</dbReference>
<dbReference type="GO" id="GO:0003677">
    <property type="term" value="F:DNA binding"/>
    <property type="evidence" value="ECO:0007669"/>
    <property type="project" value="UniProtKB-KW"/>
</dbReference>
<evidence type="ECO:0000313" key="9">
    <source>
        <dbReference type="Proteomes" id="UP000278334"/>
    </source>
</evidence>
<dbReference type="AlphaFoldDB" id="A0A3G3INU9"/>
<keyword evidence="3" id="KW-0815">Transposition</keyword>
<name>A0A3G3INU9_9GAMM</name>
<evidence type="ECO:0000256" key="2">
    <source>
        <dbReference type="ARBA" id="ARBA00010075"/>
    </source>
</evidence>
<dbReference type="Pfam" id="PF05598">
    <property type="entry name" value="DUF772"/>
    <property type="match status" value="1"/>
</dbReference>
<feature type="domain" description="Transposase InsH N-terminal" evidence="7">
    <location>
        <begin position="32"/>
        <end position="120"/>
    </location>
</feature>
<evidence type="ECO:0000313" key="8">
    <source>
        <dbReference type="EMBL" id="AYQ57566.1"/>
    </source>
</evidence>
<protein>
    <submittedName>
        <fullName evidence="8">IS5 family transposase</fullName>
    </submittedName>
</protein>
<evidence type="ECO:0000259" key="7">
    <source>
        <dbReference type="Pfam" id="PF05598"/>
    </source>
</evidence>
<evidence type="ECO:0000256" key="3">
    <source>
        <dbReference type="ARBA" id="ARBA00022578"/>
    </source>
</evidence>
<dbReference type="InterPro" id="IPR008490">
    <property type="entry name" value="Transposase_InsH_N"/>
</dbReference>
<dbReference type="GO" id="GO:0006313">
    <property type="term" value="P:DNA transposition"/>
    <property type="evidence" value="ECO:0007669"/>
    <property type="project" value="InterPro"/>
</dbReference>
<keyword evidence="4" id="KW-0238">DNA-binding</keyword>
<feature type="domain" description="Transposase IS4-like" evidence="6">
    <location>
        <begin position="165"/>
        <end position="338"/>
    </location>
</feature>
<dbReference type="PANTHER" id="PTHR35604">
    <property type="entry name" value="TRANSPOSASE INSH FOR INSERTION SEQUENCE ELEMENT IS5A-RELATED"/>
    <property type="match status" value="1"/>
</dbReference>
<dbReference type="EMBL" id="CP024634">
    <property type="protein sequence ID" value="AYQ57566.1"/>
    <property type="molecule type" value="Genomic_DNA"/>
</dbReference>
<evidence type="ECO:0000256" key="5">
    <source>
        <dbReference type="ARBA" id="ARBA00023172"/>
    </source>
</evidence>
<keyword evidence="5" id="KW-0233">DNA recombination</keyword>
<sequence length="353" mass="40066">MQTLAFMIKYYNYQTLTKKMRVKTTQEQTFADSFINIPNSQLDIINKVIDWEVIAKDLSHIKVDYSAVSLFKALLIGTWHNLSDEKLADSLSRDLVFINFCNFSLSGNKPDATTIGRFRTKLIKQNLFDRLLSSINLMLENNQLKLSNGKHVAMDATLIQSARRTKKIITTHKTGEVYEIDSNPIQYSDDKDARWTFKAGKYTYGYSSVVTTDANGLINKATTHPANDSEMTHFEENVKQAGNQKGVRVLYDKGAASQANSEALKAQKLRDGIMRKKPKGKQMSHWNKLRNKAISKRRFVVERTFGTLKRTYGLARSRYIGLEKVASEVNLKAIAYNLVRAANVYINKGLNTA</sequence>
<evidence type="ECO:0000256" key="1">
    <source>
        <dbReference type="ARBA" id="ARBA00003544"/>
    </source>
</evidence>
<reference evidence="8 9" key="1">
    <citation type="submission" date="2017-11" db="EMBL/GenBank/DDBJ databases">
        <title>Genome sequence of the bacterial symbiont EPR9N from a vent mussel Bathymodiolus thermophilus.</title>
        <authorList>
            <person name="Won Y.-J."/>
        </authorList>
    </citation>
    <scope>NUCLEOTIDE SEQUENCE [LARGE SCALE GENOMIC DNA]</scope>
    <source>
        <strain evidence="8 9">EPR9N</strain>
    </source>
</reference>
<accession>A0A3G3INU9</accession>
<proteinExistence type="inferred from homology"/>